<evidence type="ECO:0000256" key="2">
    <source>
        <dbReference type="SAM" id="Phobius"/>
    </source>
</evidence>
<name>A0A8J6J677_9FIRM</name>
<dbReference type="EMBL" id="JACOPO010000001">
    <property type="protein sequence ID" value="MBC5721346.1"/>
    <property type="molecule type" value="Genomic_DNA"/>
</dbReference>
<accession>A0A8J6J677</accession>
<feature type="region of interest" description="Disordered" evidence="1">
    <location>
        <begin position="56"/>
        <end position="86"/>
    </location>
</feature>
<comment type="caution">
    <text evidence="3">The sequence shown here is derived from an EMBL/GenBank/DDBJ whole genome shotgun (WGS) entry which is preliminary data.</text>
</comment>
<dbReference type="InterPro" id="IPR018770">
    <property type="entry name" value="ChloroindolylP_hydrolase"/>
</dbReference>
<gene>
    <name evidence="3" type="ORF">H8S11_00700</name>
</gene>
<sequence length="380" mass="41447">MANTNKGNERSGDMAYWAIAAVLLFTGVAAPVAILMIVLKLMGRGKRGRHPYYTQRDQAAPVGARTTTFQEEPSTSKGKGRKKSKAQQDLLSKLAKDGKRLTQVGGALAICFGMITLINGVENLWMLPDISWYLSGILVPLCFACGGLGCLWAGVRKNKEARRYRNYLAVIGTRQSIAISTLASASGLPPRRVRDDLADMLGEGILPQGFLDYGGDRLVLSADGLSDSQPKEEAPSQPLHQEENAILTEIRAVNEAVDNEKLSAQIDRIGVITAKILDYQKSHPESSPQLHSFLSYYLPTTLKILRAYGQLEDQEISGENIAAAMERIEGMMDKVVDGFEKQLDLLFQGDAMDITADVEVLERMLAKDGLSGQEGMTLGL</sequence>
<evidence type="ECO:0000256" key="1">
    <source>
        <dbReference type="SAM" id="MobiDB-lite"/>
    </source>
</evidence>
<protein>
    <submittedName>
        <fullName evidence="3">5-bromo-4-chloroindolyl phosphate hydrolysis family protein</fullName>
    </submittedName>
</protein>
<keyword evidence="4" id="KW-1185">Reference proteome</keyword>
<dbReference type="AlphaFoldDB" id="A0A8J6J677"/>
<dbReference type="RefSeq" id="WP_186851852.1">
    <property type="nucleotide sequence ID" value="NZ_JACOPO010000001.1"/>
</dbReference>
<evidence type="ECO:0000313" key="4">
    <source>
        <dbReference type="Proteomes" id="UP000628736"/>
    </source>
</evidence>
<dbReference type="Pfam" id="PF10112">
    <property type="entry name" value="Halogen_Hydrol"/>
    <property type="match status" value="1"/>
</dbReference>
<evidence type="ECO:0000313" key="3">
    <source>
        <dbReference type="EMBL" id="MBC5721346.1"/>
    </source>
</evidence>
<organism evidence="3 4">
    <name type="scientific">Flintibacter hominis</name>
    <dbReference type="NCBI Taxonomy" id="2763048"/>
    <lineage>
        <taxon>Bacteria</taxon>
        <taxon>Bacillati</taxon>
        <taxon>Bacillota</taxon>
        <taxon>Clostridia</taxon>
        <taxon>Eubacteriales</taxon>
        <taxon>Flintibacter</taxon>
    </lineage>
</organism>
<feature type="transmembrane region" description="Helical" evidence="2">
    <location>
        <begin position="130"/>
        <end position="155"/>
    </location>
</feature>
<proteinExistence type="predicted"/>
<reference evidence="3" key="1">
    <citation type="submission" date="2020-08" db="EMBL/GenBank/DDBJ databases">
        <title>Genome public.</title>
        <authorList>
            <person name="Liu C."/>
            <person name="Sun Q."/>
        </authorList>
    </citation>
    <scope>NUCLEOTIDE SEQUENCE</scope>
    <source>
        <strain evidence="3">NSJ-23</strain>
    </source>
</reference>
<feature type="transmembrane region" description="Helical" evidence="2">
    <location>
        <begin position="15"/>
        <end position="39"/>
    </location>
</feature>
<feature type="transmembrane region" description="Helical" evidence="2">
    <location>
        <begin position="101"/>
        <end position="118"/>
    </location>
</feature>
<keyword evidence="2" id="KW-0472">Membrane</keyword>
<keyword evidence="2" id="KW-0812">Transmembrane</keyword>
<dbReference type="Proteomes" id="UP000628736">
    <property type="component" value="Unassembled WGS sequence"/>
</dbReference>
<feature type="compositionally biased region" description="Polar residues" evidence="1">
    <location>
        <begin position="65"/>
        <end position="75"/>
    </location>
</feature>
<keyword evidence="2" id="KW-1133">Transmembrane helix</keyword>